<accession>A0A9P0HJG6</accession>
<dbReference type="EMBL" id="OV725081">
    <property type="protein sequence ID" value="CAH1402892.1"/>
    <property type="molecule type" value="Genomic_DNA"/>
</dbReference>
<evidence type="ECO:0000313" key="2">
    <source>
        <dbReference type="Proteomes" id="UP001152798"/>
    </source>
</evidence>
<organism evidence="1 2">
    <name type="scientific">Nezara viridula</name>
    <name type="common">Southern green stink bug</name>
    <name type="synonym">Cimex viridulus</name>
    <dbReference type="NCBI Taxonomy" id="85310"/>
    <lineage>
        <taxon>Eukaryota</taxon>
        <taxon>Metazoa</taxon>
        <taxon>Ecdysozoa</taxon>
        <taxon>Arthropoda</taxon>
        <taxon>Hexapoda</taxon>
        <taxon>Insecta</taxon>
        <taxon>Pterygota</taxon>
        <taxon>Neoptera</taxon>
        <taxon>Paraneoptera</taxon>
        <taxon>Hemiptera</taxon>
        <taxon>Heteroptera</taxon>
        <taxon>Panheteroptera</taxon>
        <taxon>Pentatomomorpha</taxon>
        <taxon>Pentatomoidea</taxon>
        <taxon>Pentatomidae</taxon>
        <taxon>Pentatominae</taxon>
        <taxon>Nezara</taxon>
    </lineage>
</organism>
<keyword evidence="2" id="KW-1185">Reference proteome</keyword>
<sequence>MLQVAQNGNFKLLLEEVHKTPGCGFPRPPTASSRHKPLLTLAALTSSLIITVRDICHPAIAPTSPPLHQGSSSRYFFMIGCGK</sequence>
<dbReference type="AlphaFoldDB" id="A0A9P0HJG6"/>
<dbReference type="Proteomes" id="UP001152798">
    <property type="component" value="Chromosome 5"/>
</dbReference>
<protein>
    <submittedName>
        <fullName evidence="1">Uncharacterized protein</fullName>
    </submittedName>
</protein>
<reference evidence="1" key="1">
    <citation type="submission" date="2022-01" db="EMBL/GenBank/DDBJ databases">
        <authorList>
            <person name="King R."/>
        </authorList>
    </citation>
    <scope>NUCLEOTIDE SEQUENCE</scope>
</reference>
<evidence type="ECO:0000313" key="1">
    <source>
        <dbReference type="EMBL" id="CAH1402892.1"/>
    </source>
</evidence>
<name>A0A9P0HJG6_NEZVI</name>
<gene>
    <name evidence="1" type="ORF">NEZAVI_LOCUS11605</name>
</gene>
<proteinExistence type="predicted"/>